<dbReference type="EMBL" id="JAIWYP010000006">
    <property type="protein sequence ID" value="KAH3807647.1"/>
    <property type="molecule type" value="Genomic_DNA"/>
</dbReference>
<evidence type="ECO:0000313" key="1">
    <source>
        <dbReference type="EMBL" id="KAH3807647.1"/>
    </source>
</evidence>
<proteinExistence type="predicted"/>
<comment type="caution">
    <text evidence="1">The sequence shown here is derived from an EMBL/GenBank/DDBJ whole genome shotgun (WGS) entry which is preliminary data.</text>
</comment>
<gene>
    <name evidence="1" type="ORF">DPMN_135995</name>
</gene>
<protein>
    <submittedName>
        <fullName evidence="1">Uncharacterized protein</fullName>
    </submittedName>
</protein>
<accession>A0A9D4G4Y6</accession>
<name>A0A9D4G4Y6_DREPO</name>
<dbReference type="AlphaFoldDB" id="A0A9D4G4Y6"/>
<reference evidence="1" key="2">
    <citation type="submission" date="2020-11" db="EMBL/GenBank/DDBJ databases">
        <authorList>
            <person name="McCartney M.A."/>
            <person name="Auch B."/>
            <person name="Kono T."/>
            <person name="Mallez S."/>
            <person name="Becker A."/>
            <person name="Gohl D.M."/>
            <person name="Silverstein K.A.T."/>
            <person name="Koren S."/>
            <person name="Bechman K.B."/>
            <person name="Herman A."/>
            <person name="Abrahante J.E."/>
            <person name="Garbe J."/>
        </authorList>
    </citation>
    <scope>NUCLEOTIDE SEQUENCE</scope>
    <source>
        <strain evidence="1">Duluth1</strain>
        <tissue evidence="1">Whole animal</tissue>
    </source>
</reference>
<keyword evidence="2" id="KW-1185">Reference proteome</keyword>
<evidence type="ECO:0000313" key="2">
    <source>
        <dbReference type="Proteomes" id="UP000828390"/>
    </source>
</evidence>
<reference evidence="1" key="1">
    <citation type="journal article" date="2019" name="bioRxiv">
        <title>The Genome of the Zebra Mussel, Dreissena polymorpha: A Resource for Invasive Species Research.</title>
        <authorList>
            <person name="McCartney M.A."/>
            <person name="Auch B."/>
            <person name="Kono T."/>
            <person name="Mallez S."/>
            <person name="Zhang Y."/>
            <person name="Obille A."/>
            <person name="Becker A."/>
            <person name="Abrahante J.E."/>
            <person name="Garbe J."/>
            <person name="Badalamenti J.P."/>
            <person name="Herman A."/>
            <person name="Mangelson H."/>
            <person name="Liachko I."/>
            <person name="Sullivan S."/>
            <person name="Sone E.D."/>
            <person name="Koren S."/>
            <person name="Silverstein K.A.T."/>
            <person name="Beckman K.B."/>
            <person name="Gohl D.M."/>
        </authorList>
    </citation>
    <scope>NUCLEOTIDE SEQUENCE</scope>
    <source>
        <strain evidence="1">Duluth1</strain>
        <tissue evidence="1">Whole animal</tissue>
    </source>
</reference>
<dbReference type="Proteomes" id="UP000828390">
    <property type="component" value="Unassembled WGS sequence"/>
</dbReference>
<sequence>MFLGGALFHSPWDFQLRDCRIGCTLPKGVAYPSRTTLKDVFVNGLPLRSTLYV</sequence>
<organism evidence="1 2">
    <name type="scientific">Dreissena polymorpha</name>
    <name type="common">Zebra mussel</name>
    <name type="synonym">Mytilus polymorpha</name>
    <dbReference type="NCBI Taxonomy" id="45954"/>
    <lineage>
        <taxon>Eukaryota</taxon>
        <taxon>Metazoa</taxon>
        <taxon>Spiralia</taxon>
        <taxon>Lophotrochozoa</taxon>
        <taxon>Mollusca</taxon>
        <taxon>Bivalvia</taxon>
        <taxon>Autobranchia</taxon>
        <taxon>Heteroconchia</taxon>
        <taxon>Euheterodonta</taxon>
        <taxon>Imparidentia</taxon>
        <taxon>Neoheterodontei</taxon>
        <taxon>Myida</taxon>
        <taxon>Dreissenoidea</taxon>
        <taxon>Dreissenidae</taxon>
        <taxon>Dreissena</taxon>
    </lineage>
</organism>